<feature type="signal peptide" evidence="1">
    <location>
        <begin position="1"/>
        <end position="17"/>
    </location>
</feature>
<dbReference type="STRING" id="329884.A0A4U0XNY2"/>
<keyword evidence="1" id="KW-0732">Signal</keyword>
<dbReference type="OrthoDB" id="160645at2759"/>
<feature type="domain" description="Apple" evidence="2">
    <location>
        <begin position="50"/>
        <end position="94"/>
    </location>
</feature>
<dbReference type="PANTHER" id="PTHR33946">
    <property type="match status" value="1"/>
</dbReference>
<dbReference type="InterPro" id="IPR003609">
    <property type="entry name" value="Pan_app"/>
</dbReference>
<evidence type="ECO:0000256" key="1">
    <source>
        <dbReference type="SAM" id="SignalP"/>
    </source>
</evidence>
<accession>A0A4U0XNY2</accession>
<dbReference type="Proteomes" id="UP000309340">
    <property type="component" value="Unassembled WGS sequence"/>
</dbReference>
<evidence type="ECO:0000259" key="2">
    <source>
        <dbReference type="Pfam" id="PF14295"/>
    </source>
</evidence>
<dbReference type="PANTHER" id="PTHR33946:SF4">
    <property type="entry name" value="COAGULATION FACTOR XI"/>
    <property type="match status" value="1"/>
</dbReference>
<keyword evidence="4" id="KW-1185">Reference proteome</keyword>
<protein>
    <recommendedName>
        <fullName evidence="2">Apple domain-containing protein</fullName>
    </recommendedName>
</protein>
<organism evidence="3 4">
    <name type="scientific">Friedmanniomyces simplex</name>
    <dbReference type="NCBI Taxonomy" id="329884"/>
    <lineage>
        <taxon>Eukaryota</taxon>
        <taxon>Fungi</taxon>
        <taxon>Dikarya</taxon>
        <taxon>Ascomycota</taxon>
        <taxon>Pezizomycotina</taxon>
        <taxon>Dothideomycetes</taxon>
        <taxon>Dothideomycetidae</taxon>
        <taxon>Mycosphaerellales</taxon>
        <taxon>Teratosphaeriaceae</taxon>
        <taxon>Friedmanniomyces</taxon>
    </lineage>
</organism>
<sequence length="309" mass="33350">MASYGALLLCAARIASSAALASTALSCPVANGTTVTNSTAGITFTVECGIDRYDNDLGLVYTPTLDSCIAACVSNSQCVDVSWIPGNPGPCYMKQGVGSVEYKAEIWGARATKTTRMEELNCPASNGTQYTDPNVAGRVYEIECDTDHFDTDYSTNPVYVAHLEDCIAACDKTTGCQVGVLYGSACYLKHGVNPAIHMRGALGARCCGRHLDLDHGPDLEFRPCLDRSHDLNCDSDLVIISQDLIDCKYDLDIIQGHDISHNHDCAHDIDYGSDTDVNQDLDCHHDLGCGHELEHSQAFEDIQDLEDGL</sequence>
<dbReference type="Pfam" id="PF14295">
    <property type="entry name" value="PAN_4"/>
    <property type="match status" value="2"/>
</dbReference>
<name>A0A4U0XNY2_9PEZI</name>
<dbReference type="EMBL" id="NAJQ01000098">
    <property type="protein sequence ID" value="TKA79080.1"/>
    <property type="molecule type" value="Genomic_DNA"/>
</dbReference>
<reference evidence="3 4" key="1">
    <citation type="submission" date="2017-03" db="EMBL/GenBank/DDBJ databases">
        <title>Genomes of endolithic fungi from Antarctica.</title>
        <authorList>
            <person name="Coleine C."/>
            <person name="Masonjones S."/>
            <person name="Stajich J.E."/>
        </authorList>
    </citation>
    <scope>NUCLEOTIDE SEQUENCE [LARGE SCALE GENOMIC DNA]</scope>
    <source>
        <strain evidence="3 4">CCFEE 5184</strain>
    </source>
</reference>
<feature type="domain" description="Apple" evidence="2">
    <location>
        <begin position="146"/>
        <end position="180"/>
    </location>
</feature>
<dbReference type="Gene3D" id="3.50.4.10">
    <property type="entry name" value="Hepatocyte Growth Factor"/>
    <property type="match status" value="1"/>
</dbReference>
<proteinExistence type="predicted"/>
<comment type="caution">
    <text evidence="3">The sequence shown here is derived from an EMBL/GenBank/DDBJ whole genome shotgun (WGS) entry which is preliminary data.</text>
</comment>
<evidence type="ECO:0000313" key="4">
    <source>
        <dbReference type="Proteomes" id="UP000309340"/>
    </source>
</evidence>
<gene>
    <name evidence="3" type="ORF">B0A55_02523</name>
</gene>
<dbReference type="AlphaFoldDB" id="A0A4U0XNY2"/>
<feature type="chain" id="PRO_5020480789" description="Apple domain-containing protein" evidence="1">
    <location>
        <begin position="18"/>
        <end position="309"/>
    </location>
</feature>
<evidence type="ECO:0000313" key="3">
    <source>
        <dbReference type="EMBL" id="TKA79080.1"/>
    </source>
</evidence>